<evidence type="ECO:0000313" key="5">
    <source>
        <dbReference type="EMBL" id="MBB5019487.1"/>
    </source>
</evidence>
<keyword evidence="2 4" id="KW-0732">Signal</keyword>
<feature type="chain" id="PRO_5033063464" evidence="4">
    <location>
        <begin position="23"/>
        <end position="250"/>
    </location>
</feature>
<evidence type="ECO:0000256" key="4">
    <source>
        <dbReference type="SAM" id="SignalP"/>
    </source>
</evidence>
<dbReference type="InterPro" id="IPR007428">
    <property type="entry name" value="MlaA"/>
</dbReference>
<proteinExistence type="inferred from homology"/>
<dbReference type="Proteomes" id="UP000575898">
    <property type="component" value="Unassembled WGS sequence"/>
</dbReference>
<dbReference type="AlphaFoldDB" id="A0A840MQW5"/>
<comment type="caution">
    <text evidence="5">The sequence shown here is derived from an EMBL/GenBank/DDBJ whole genome shotgun (WGS) entry which is preliminary data.</text>
</comment>
<accession>A0A840MQW5</accession>
<dbReference type="Pfam" id="PF04333">
    <property type="entry name" value="MlaA"/>
    <property type="match status" value="1"/>
</dbReference>
<feature type="region of interest" description="Disordered" evidence="3">
    <location>
        <begin position="222"/>
        <end position="250"/>
    </location>
</feature>
<gene>
    <name evidence="5" type="ORF">HNQ59_002789</name>
</gene>
<dbReference type="GO" id="GO:0120010">
    <property type="term" value="P:intermembrane phospholipid transfer"/>
    <property type="evidence" value="ECO:0007669"/>
    <property type="project" value="TreeGrafter"/>
</dbReference>
<dbReference type="RefSeq" id="WP_184040445.1">
    <property type="nucleotide sequence ID" value="NZ_JACHHY010000017.1"/>
</dbReference>
<feature type="signal peptide" evidence="4">
    <location>
        <begin position="1"/>
        <end position="22"/>
    </location>
</feature>
<evidence type="ECO:0000313" key="6">
    <source>
        <dbReference type="Proteomes" id="UP000575898"/>
    </source>
</evidence>
<sequence>MRYPLILLLSALIAVLTGCATAPDKRDPFEPFNRKVYAFNETADTAVIKPAAEAYTKVVPSPVRAGVHNFLGNLKEISYLVNNLLQGKVEGAAISMGRFTFNSTLGLAGLIDLMTPVGFPARPEDFGQTLGKWGVKPGPYLVLPLFGPSTLRDTAGMVADTATSINAPASEPAARYGVLAIGAVDKRAELLGASEVLDSAALDPYTFLRDAYLQKRIAEIYDGNPPSTVDPDDPFADDSKASQPASPPAP</sequence>
<dbReference type="GO" id="GO:0016020">
    <property type="term" value="C:membrane"/>
    <property type="evidence" value="ECO:0007669"/>
    <property type="project" value="InterPro"/>
</dbReference>
<evidence type="ECO:0000256" key="3">
    <source>
        <dbReference type="SAM" id="MobiDB-lite"/>
    </source>
</evidence>
<dbReference type="PANTHER" id="PTHR30035">
    <property type="entry name" value="LIPOPROTEIN VACJ-RELATED"/>
    <property type="match status" value="1"/>
</dbReference>
<protein>
    <submittedName>
        <fullName evidence="5">Phospholipid-binding lipoprotein MlaA</fullName>
    </submittedName>
</protein>
<evidence type="ECO:0000256" key="2">
    <source>
        <dbReference type="ARBA" id="ARBA00022729"/>
    </source>
</evidence>
<dbReference type="PROSITE" id="PS51257">
    <property type="entry name" value="PROKAR_LIPOPROTEIN"/>
    <property type="match status" value="1"/>
</dbReference>
<comment type="similarity">
    <text evidence="1">Belongs to the MlaA family.</text>
</comment>
<name>A0A840MQW5_9PROT</name>
<dbReference type="EMBL" id="JACHHY010000017">
    <property type="protein sequence ID" value="MBB5019487.1"/>
    <property type="molecule type" value="Genomic_DNA"/>
</dbReference>
<dbReference type="PRINTS" id="PR01805">
    <property type="entry name" value="VACJLIPOPROT"/>
</dbReference>
<keyword evidence="6" id="KW-1185">Reference proteome</keyword>
<evidence type="ECO:0000256" key="1">
    <source>
        <dbReference type="ARBA" id="ARBA00010634"/>
    </source>
</evidence>
<dbReference type="PANTHER" id="PTHR30035:SF3">
    <property type="entry name" value="INTERMEMBRANE PHOSPHOLIPID TRANSPORT SYSTEM LIPOPROTEIN MLAA"/>
    <property type="match status" value="1"/>
</dbReference>
<reference evidence="5 6" key="1">
    <citation type="submission" date="2020-08" db="EMBL/GenBank/DDBJ databases">
        <title>Genomic Encyclopedia of Type Strains, Phase IV (KMG-IV): sequencing the most valuable type-strain genomes for metagenomic binning, comparative biology and taxonomic classification.</title>
        <authorList>
            <person name="Goeker M."/>
        </authorList>
    </citation>
    <scope>NUCLEOTIDE SEQUENCE [LARGE SCALE GENOMIC DNA]</scope>
    <source>
        <strain evidence="5 6">DSM 27165</strain>
    </source>
</reference>
<keyword evidence="5" id="KW-0449">Lipoprotein</keyword>
<organism evidence="5 6">
    <name type="scientific">Chitinivorax tropicus</name>
    <dbReference type="NCBI Taxonomy" id="714531"/>
    <lineage>
        <taxon>Bacteria</taxon>
        <taxon>Pseudomonadati</taxon>
        <taxon>Pseudomonadota</taxon>
        <taxon>Betaproteobacteria</taxon>
        <taxon>Chitinivorax</taxon>
    </lineage>
</organism>